<name>A0A8T1ZZI8_ARASU</name>
<dbReference type="InterPro" id="IPR001810">
    <property type="entry name" value="F-box_dom"/>
</dbReference>
<dbReference type="EMBL" id="JAEFBJ010000010">
    <property type="protein sequence ID" value="KAG7566388.1"/>
    <property type="molecule type" value="Genomic_DNA"/>
</dbReference>
<dbReference type="InterPro" id="IPR055411">
    <property type="entry name" value="LRR_FXL15/At3g58940/PEG3-like"/>
</dbReference>
<proteinExistence type="predicted"/>
<dbReference type="CDD" id="cd22160">
    <property type="entry name" value="F-box_AtFBL13-like"/>
    <property type="match status" value="1"/>
</dbReference>
<dbReference type="OrthoDB" id="1029782at2759"/>
<dbReference type="PANTHER" id="PTHR31293:SF22">
    <property type="entry name" value="BNAC06G06520D PROTEIN"/>
    <property type="match status" value="1"/>
</dbReference>
<organism evidence="2 3">
    <name type="scientific">Arabidopsis suecica</name>
    <name type="common">Swedish thale-cress</name>
    <name type="synonym">Cardaminopsis suecica</name>
    <dbReference type="NCBI Taxonomy" id="45249"/>
    <lineage>
        <taxon>Eukaryota</taxon>
        <taxon>Viridiplantae</taxon>
        <taxon>Streptophyta</taxon>
        <taxon>Embryophyta</taxon>
        <taxon>Tracheophyta</taxon>
        <taxon>Spermatophyta</taxon>
        <taxon>Magnoliopsida</taxon>
        <taxon>eudicotyledons</taxon>
        <taxon>Gunneridae</taxon>
        <taxon>Pentapetalae</taxon>
        <taxon>rosids</taxon>
        <taxon>malvids</taxon>
        <taxon>Brassicales</taxon>
        <taxon>Brassicaceae</taxon>
        <taxon>Camelineae</taxon>
        <taxon>Arabidopsis</taxon>
    </lineage>
</organism>
<evidence type="ECO:0000313" key="2">
    <source>
        <dbReference type="EMBL" id="KAG7566388.1"/>
    </source>
</evidence>
<dbReference type="Pfam" id="PF00646">
    <property type="entry name" value="F-box"/>
    <property type="match status" value="1"/>
</dbReference>
<dbReference type="Pfam" id="PF24758">
    <property type="entry name" value="LRR_At5g56370"/>
    <property type="match status" value="1"/>
</dbReference>
<dbReference type="AlphaFoldDB" id="A0A8T1ZZI8"/>
<reference evidence="2 3" key="1">
    <citation type="submission" date="2020-12" db="EMBL/GenBank/DDBJ databases">
        <title>Concerted genomic and epigenomic changes stabilize Arabidopsis allopolyploids.</title>
        <authorList>
            <person name="Chen Z."/>
        </authorList>
    </citation>
    <scope>NUCLEOTIDE SEQUENCE [LARGE SCALE GENOMIC DNA]</scope>
    <source>
        <strain evidence="2">As9502</strain>
        <tissue evidence="2">Leaf</tissue>
    </source>
</reference>
<protein>
    <submittedName>
        <fullName evidence="2">F-box domain</fullName>
    </submittedName>
</protein>
<dbReference type="Proteomes" id="UP000694251">
    <property type="component" value="Chromosome 10"/>
</dbReference>
<dbReference type="InterPro" id="IPR055294">
    <property type="entry name" value="FBL60-like"/>
</dbReference>
<dbReference type="InterPro" id="IPR053781">
    <property type="entry name" value="F-box_AtFBL13-like"/>
</dbReference>
<feature type="domain" description="F-box" evidence="1">
    <location>
        <begin position="11"/>
        <end position="59"/>
    </location>
</feature>
<keyword evidence="3" id="KW-1185">Reference proteome</keyword>
<accession>A0A8T1ZZI8</accession>
<sequence>MNTETLNTGSKDAISWLPEEVLGKILSLIPIKQAASTSLLAKKWRNVFRLVHNLDFDDSDLLQPEEGKQEGYVMRESFRNFVDRTLALQCSYPIKKFSLRCGIHMASELACVGRWICNAVERGVLELDISIRTFYKLVLNSETGVVEQPADMEYGEVFLPPELWKSKTLVKLTLGTNISLGNLPPDVSLPALKSLCIDTIFFCYGDLCDVLLPGCPVLEELVVRHENCEAFPFCIASRTIKKLSVHYDCEFGIGNMSYMSFDAPSLVSLDYSDYALAEYPQVNLESLVEARLDLRYSERIEKPDITGLIIGISNIETLHLSPGSADVISRCVEHGLFLPVLNNLVNLSFGSNNKRGWTLLPYLLEQSPKLETLIIQGLDGYTGDVTMRPFQVKVLHVLGYGGTAKELELLKSIIGESKCLELVQVEVAQGVVVDDAIAWQIYRDLMTHLGVSDSSKRKIQVAYFMSLFNCREGLLKYSVTLNLQAINLFAFMLTDVGYWLERCNQLAPSRGSGRHRVHSSHQTGSFNISSLEKVEECVCIGAHLDFDVCQICLSSQCPKLETLIIQGLDGYTGDVTMRPHQVKLFKCLELVQVEVAQGVMVDGAIASQMYRDLMTHLGVSVSPNCNIEVAYFIR</sequence>
<dbReference type="PANTHER" id="PTHR31293">
    <property type="entry name" value="RNI-LIKE SUPERFAMILY PROTEIN"/>
    <property type="match status" value="1"/>
</dbReference>
<evidence type="ECO:0000313" key="3">
    <source>
        <dbReference type="Proteomes" id="UP000694251"/>
    </source>
</evidence>
<evidence type="ECO:0000259" key="1">
    <source>
        <dbReference type="PROSITE" id="PS50181"/>
    </source>
</evidence>
<comment type="caution">
    <text evidence="2">The sequence shown here is derived from an EMBL/GenBank/DDBJ whole genome shotgun (WGS) entry which is preliminary data.</text>
</comment>
<dbReference type="PROSITE" id="PS50181">
    <property type="entry name" value="FBOX"/>
    <property type="match status" value="1"/>
</dbReference>
<gene>
    <name evidence="2" type="ORF">ISN44_As10g029570</name>
</gene>